<dbReference type="PANTHER" id="PTHR30508:SF1">
    <property type="entry name" value="UPF0051 PROTEIN ABCI8, CHLOROPLASTIC-RELATED"/>
    <property type="match status" value="1"/>
</dbReference>
<dbReference type="InterPro" id="IPR010231">
    <property type="entry name" value="SUF_FeS_clus_asmbl_SufB"/>
</dbReference>
<evidence type="ECO:0000259" key="3">
    <source>
        <dbReference type="Pfam" id="PF19295"/>
    </source>
</evidence>
<dbReference type="EMBL" id="JAEDAM010000085">
    <property type="protein sequence ID" value="MBS8122397.1"/>
    <property type="molecule type" value="Genomic_DNA"/>
</dbReference>
<gene>
    <name evidence="4" type="ORF">VAMP_397n27</name>
</gene>
<feature type="domain" description="SUF system FeS cluster assembly SufBD core" evidence="2">
    <location>
        <begin position="197"/>
        <end position="337"/>
    </location>
</feature>
<evidence type="ECO:0000259" key="2">
    <source>
        <dbReference type="Pfam" id="PF01458"/>
    </source>
</evidence>
<feature type="non-terminal residue" evidence="4">
    <location>
        <position position="353"/>
    </location>
</feature>
<dbReference type="Pfam" id="PF19295">
    <property type="entry name" value="SufBD_N"/>
    <property type="match status" value="1"/>
</dbReference>
<dbReference type="InterPro" id="IPR045595">
    <property type="entry name" value="SufBD_N"/>
</dbReference>
<dbReference type="RefSeq" id="WP_213349824.1">
    <property type="nucleotide sequence ID" value="NZ_JAEDAM010000085.1"/>
</dbReference>
<comment type="similarity">
    <text evidence="1">Belongs to the iron-sulfur cluster assembly SufBD family.</text>
</comment>
<evidence type="ECO:0000313" key="4">
    <source>
        <dbReference type="EMBL" id="MBS8122397.1"/>
    </source>
</evidence>
<dbReference type="Pfam" id="PF01458">
    <property type="entry name" value="SUFBD_core"/>
    <property type="match status" value="1"/>
</dbReference>
<dbReference type="PANTHER" id="PTHR30508">
    <property type="entry name" value="FES CLUSTER ASSEMBLY PROTEIN SUF"/>
    <property type="match status" value="1"/>
</dbReference>
<dbReference type="InterPro" id="IPR000825">
    <property type="entry name" value="SUF_FeS_clus_asmbl_SufBD_core"/>
</dbReference>
<protein>
    <submittedName>
        <fullName evidence="4">Fe-S cluster assembly protein SufB</fullName>
    </submittedName>
</protein>
<evidence type="ECO:0000256" key="1">
    <source>
        <dbReference type="ARBA" id="ARBA00043967"/>
    </source>
</evidence>
<evidence type="ECO:0000313" key="5">
    <source>
        <dbReference type="Proteomes" id="UP000680365"/>
    </source>
</evidence>
<accession>A0ABS5QMT6</accession>
<comment type="caution">
    <text evidence="4">The sequence shown here is derived from an EMBL/GenBank/DDBJ whole genome shotgun (WGS) entry which is preliminary data.</text>
</comment>
<dbReference type="InterPro" id="IPR037284">
    <property type="entry name" value="SUF_FeS_clus_asmbl_SufBD_sf"/>
</dbReference>
<reference evidence="4 5" key="1">
    <citation type="journal article" date="2021" name="Nat. Commun.">
        <title>Reductive evolution and unique predatory mode in the CPR bacterium Vampirococcus lugosii.</title>
        <authorList>
            <person name="Moreira D."/>
            <person name="Zivanovic Y."/>
            <person name="Lopez-Archilla A.I."/>
            <person name="Iniesto M."/>
            <person name="Lopez-Garcia P."/>
        </authorList>
    </citation>
    <scope>NUCLEOTIDE SEQUENCE [LARGE SCALE GENOMIC DNA]</scope>
    <source>
        <strain evidence="4">Chiprana</strain>
    </source>
</reference>
<proteinExistence type="inferred from homology"/>
<feature type="domain" description="SUF system FeS cluster assembly SufBD N-terminal" evidence="3">
    <location>
        <begin position="128"/>
        <end position="194"/>
    </location>
</feature>
<dbReference type="SUPFAM" id="SSF101960">
    <property type="entry name" value="Stabilizer of iron transporter SufD"/>
    <property type="match status" value="1"/>
</dbReference>
<keyword evidence="5" id="KW-1185">Reference proteome</keyword>
<dbReference type="InterPro" id="IPR055346">
    <property type="entry name" value="Fe-S_cluster_assembly_SufBD"/>
</dbReference>
<dbReference type="NCBIfam" id="TIGR01980">
    <property type="entry name" value="sufB"/>
    <property type="match status" value="1"/>
</dbReference>
<name>A0ABS5QMT6_9BACT</name>
<dbReference type="Proteomes" id="UP000680365">
    <property type="component" value="Unassembled WGS sequence"/>
</dbReference>
<sequence>MSENNFIDLPEDVKYAVILKGIDENVIKKISIENNEPYWMLEHRLKSLEIFNNISMPTWGPDISDLNFDDVIFFAKPEAMEKYAKDWEQVDPKIKEKFERLGIPDAERKYLAGAGGQYDSSMVYHKIKDKWSQKGIIFEDMNEALHKHEDLVKKYFMKLVGPSDHKFSALHGAVWSGGTFIYIPKGIKLEEPLQAYFRMNTANGGQFEHTLIIVEDDAKCDYIEGCSAPKFDSRALHAGCVEIFVGKNSKMRYSSVENWSLDTYNLNTKRSIIQTNGYMEWIGGNLGSGKTMLYPMTILKGDNSKADHLGIAFAGEGQVQDTGAKVLHIGKNTSSNIGQVIYQNYIHDELNFL</sequence>
<organism evidence="4 5">
    <name type="scientific">Candidatus Vampirococcus lugosii</name>
    <dbReference type="NCBI Taxonomy" id="2789015"/>
    <lineage>
        <taxon>Bacteria</taxon>
        <taxon>Candidatus Absconditibacteriota</taxon>
        <taxon>Vampirococcus</taxon>
    </lineage>
</organism>